<evidence type="ECO:0000256" key="2">
    <source>
        <dbReference type="ARBA" id="ARBA00009854"/>
    </source>
</evidence>
<keyword evidence="5 8" id="KW-0812">Transmembrane</keyword>
<feature type="transmembrane region" description="Helical" evidence="8">
    <location>
        <begin position="352"/>
        <end position="372"/>
    </location>
</feature>
<evidence type="ECO:0000256" key="8">
    <source>
        <dbReference type="SAM" id="Phobius"/>
    </source>
</evidence>
<sequence>MLNFLASSPLLSLFVIMAVGLAIGKIKIFGISLGAAAAMFVALGLSTANPDIQIPPLVYQFGLAIFVYAIGLNFGPSFVREFKTRGWKLTVFMLGMLVILVAVGYGLIRAFGMSVPEAVGMFAGSLSSTPGMAAVVEMVGDSTPVVGYSLAYPGAVIGAILVAAIGAKVVKANHEEDARAEGMIPAELVAKGVRLTKNFNDTAGHIYRVTGQTVVATRIISDEERHRLAVPEMPLCEGEAYLLNGSEEAVDKAIEVLGEEHPVELTEDAGLKYTRVTVSNPEIAGKSIREIKALDHGFIIARIRKGDKDLVPHPDTVLNYSDRVRVVTSPSRLPYVRKYLGDSEAALGNADLLSMAIGLTLGMLLGLIPIPMPGGSTLQLGFGGGPVVVGLLLGYLNRTGPLNWQMPFHTRETLSNMGLTLFLAGVGTSAGASFRDALTDPSSLTIMGVGLIITLVSAILIGVIGMLVLKLKWDEAMGCAAGMTTNPAVFAYIRDQTGTELAGRGWATVYPTTIIGKIIASQVLLLLLL</sequence>
<keyword evidence="4" id="KW-1003">Cell membrane</keyword>
<comment type="subcellular location">
    <subcellularLocation>
        <location evidence="1">Cell membrane</location>
        <topology evidence="1">Multi-pass membrane protein</topology>
    </subcellularLocation>
</comment>
<feature type="transmembrane region" description="Helical" evidence="8">
    <location>
        <begin position="57"/>
        <end position="75"/>
    </location>
</feature>
<reference evidence="10 11" key="1">
    <citation type="submission" date="2020-12" db="EMBL/GenBank/DDBJ databases">
        <title>Draft genome sequence of the commensal strain Corynebacterium tuberculostearicum MFP09/CIP 102622 isolated from human skin.</title>
        <authorList>
            <person name="Boukerb A.M."/>
            <person name="Janvier X."/>
            <person name="Feuilloley M.G.J."/>
            <person name="Groboillot A."/>
        </authorList>
    </citation>
    <scope>NUCLEOTIDE SEQUENCE [LARGE SCALE GENOMIC DNA]</scope>
    <source>
        <strain evidence="10 11">CIP 102622</strain>
    </source>
</reference>
<keyword evidence="3" id="KW-0813">Transport</keyword>
<dbReference type="InterPro" id="IPR036721">
    <property type="entry name" value="RCK_C_sf"/>
</dbReference>
<feature type="transmembrane region" description="Helical" evidence="8">
    <location>
        <begin position="417"/>
        <end position="434"/>
    </location>
</feature>
<dbReference type="SUPFAM" id="SSF116726">
    <property type="entry name" value="TrkA C-terminal domain-like"/>
    <property type="match status" value="1"/>
</dbReference>
<evidence type="ECO:0000256" key="1">
    <source>
        <dbReference type="ARBA" id="ARBA00004651"/>
    </source>
</evidence>
<accession>A0A8I1LBG9</accession>
<protein>
    <submittedName>
        <fullName evidence="10">LysO family transporter</fullName>
    </submittedName>
</protein>
<dbReference type="InterPro" id="IPR006037">
    <property type="entry name" value="RCK_C"/>
</dbReference>
<evidence type="ECO:0000313" key="11">
    <source>
        <dbReference type="Proteomes" id="UP000603369"/>
    </source>
</evidence>
<evidence type="ECO:0000256" key="7">
    <source>
        <dbReference type="ARBA" id="ARBA00023136"/>
    </source>
</evidence>
<evidence type="ECO:0000256" key="6">
    <source>
        <dbReference type="ARBA" id="ARBA00022989"/>
    </source>
</evidence>
<proteinExistence type="inferred from homology"/>
<keyword evidence="11" id="KW-1185">Reference proteome</keyword>
<dbReference type="Pfam" id="PF06826">
    <property type="entry name" value="Asp-Al_Ex"/>
    <property type="match status" value="2"/>
</dbReference>
<dbReference type="Pfam" id="PF02080">
    <property type="entry name" value="TrkA_C"/>
    <property type="match status" value="1"/>
</dbReference>
<name>A0A8I1LBG9_9CORY</name>
<feature type="transmembrane region" description="Helical" evidence="8">
    <location>
        <begin position="87"/>
        <end position="108"/>
    </location>
</feature>
<feature type="transmembrane region" description="Helical" evidence="8">
    <location>
        <begin position="446"/>
        <end position="469"/>
    </location>
</feature>
<keyword evidence="7 8" id="KW-0472">Membrane</keyword>
<dbReference type="GO" id="GO:0006813">
    <property type="term" value="P:potassium ion transport"/>
    <property type="evidence" value="ECO:0007669"/>
    <property type="project" value="InterPro"/>
</dbReference>
<dbReference type="InterPro" id="IPR006512">
    <property type="entry name" value="YidE_YbjL"/>
</dbReference>
<dbReference type="Proteomes" id="UP000603369">
    <property type="component" value="Unassembled WGS sequence"/>
</dbReference>
<comment type="similarity">
    <text evidence="2">Belongs to the AAE transporter (TC 2.A.81) family.</text>
</comment>
<dbReference type="PANTHER" id="PTHR30445:SF3">
    <property type="entry name" value="TRANSPORT PROTEIN YIDE-RELATED"/>
    <property type="match status" value="1"/>
</dbReference>
<dbReference type="GO" id="GO:0005886">
    <property type="term" value="C:plasma membrane"/>
    <property type="evidence" value="ECO:0007669"/>
    <property type="project" value="UniProtKB-SubCell"/>
</dbReference>
<evidence type="ECO:0000313" key="10">
    <source>
        <dbReference type="EMBL" id="MBK3428225.1"/>
    </source>
</evidence>
<dbReference type="InterPro" id="IPR050144">
    <property type="entry name" value="AAE_transporter"/>
</dbReference>
<dbReference type="PROSITE" id="PS51202">
    <property type="entry name" value="RCK_C"/>
    <property type="match status" value="1"/>
</dbReference>
<feature type="transmembrane region" description="Helical" evidence="8">
    <location>
        <begin position="476"/>
        <end position="493"/>
    </location>
</feature>
<feature type="domain" description="RCK C-terminal" evidence="9">
    <location>
        <begin position="258"/>
        <end position="342"/>
    </location>
</feature>
<evidence type="ECO:0000256" key="5">
    <source>
        <dbReference type="ARBA" id="ARBA00022692"/>
    </source>
</evidence>
<dbReference type="Gene3D" id="3.30.70.1450">
    <property type="entry name" value="Regulator of K+ conductance, C-terminal domain"/>
    <property type="match status" value="1"/>
</dbReference>
<keyword evidence="6 8" id="KW-1133">Transmembrane helix</keyword>
<comment type="caution">
    <text evidence="10">The sequence shown here is derived from an EMBL/GenBank/DDBJ whole genome shotgun (WGS) entry which is preliminary data.</text>
</comment>
<feature type="transmembrane region" description="Helical" evidence="8">
    <location>
        <begin position="505"/>
        <end position="528"/>
    </location>
</feature>
<evidence type="ECO:0000256" key="3">
    <source>
        <dbReference type="ARBA" id="ARBA00022448"/>
    </source>
</evidence>
<feature type="transmembrane region" description="Helical" evidence="8">
    <location>
        <begin position="28"/>
        <end position="45"/>
    </location>
</feature>
<evidence type="ECO:0000259" key="9">
    <source>
        <dbReference type="PROSITE" id="PS51202"/>
    </source>
</evidence>
<dbReference type="RefSeq" id="WP_005326857.1">
    <property type="nucleotide sequence ID" value="NZ_JAEHFL010000008.1"/>
</dbReference>
<gene>
    <name evidence="10" type="ORF">JDP02_06815</name>
</gene>
<feature type="transmembrane region" description="Helical" evidence="8">
    <location>
        <begin position="150"/>
        <end position="170"/>
    </location>
</feature>
<dbReference type="PANTHER" id="PTHR30445">
    <property type="entry name" value="K(+)_H(+) ANTIPORTER SUBUNIT KHTT"/>
    <property type="match status" value="1"/>
</dbReference>
<dbReference type="AlphaFoldDB" id="A0A8I1LBG9"/>
<feature type="transmembrane region" description="Helical" evidence="8">
    <location>
        <begin position="378"/>
        <end position="396"/>
    </location>
</feature>
<organism evidence="10 11">
    <name type="scientific">Corynebacterium tuberculostearicum</name>
    <dbReference type="NCBI Taxonomy" id="38304"/>
    <lineage>
        <taxon>Bacteria</taxon>
        <taxon>Bacillati</taxon>
        <taxon>Actinomycetota</taxon>
        <taxon>Actinomycetes</taxon>
        <taxon>Mycobacteriales</taxon>
        <taxon>Corynebacteriaceae</taxon>
        <taxon>Corynebacterium</taxon>
    </lineage>
</organism>
<dbReference type="EMBL" id="JAEHFL010000008">
    <property type="protein sequence ID" value="MBK3428225.1"/>
    <property type="molecule type" value="Genomic_DNA"/>
</dbReference>
<dbReference type="GO" id="GO:0008324">
    <property type="term" value="F:monoatomic cation transmembrane transporter activity"/>
    <property type="evidence" value="ECO:0007669"/>
    <property type="project" value="InterPro"/>
</dbReference>
<evidence type="ECO:0000256" key="4">
    <source>
        <dbReference type="ARBA" id="ARBA00022475"/>
    </source>
</evidence>
<feature type="transmembrane region" description="Helical" evidence="8">
    <location>
        <begin position="6"/>
        <end position="23"/>
    </location>
</feature>
<dbReference type="NCBIfam" id="TIGR01625">
    <property type="entry name" value="YidE_YbjL_dupl"/>
    <property type="match status" value="2"/>
</dbReference>